<name>A0A1F6A0E4_9BACT</name>
<sequence>MAEAGFYFFVYSKNKSGVTDKPDTVENNIVSVGSDSLDDVVAKDIVKQSLKDIESSGEPLINPQIIEALAKLRRNESHKLTISQEIRGKLASITYHENGTMVLLTIADKNGKTIDVTSIRTDDNNIYKIAGSDRKPIRVSDLKIGDNITHFSDMMISEGISNYRFEVYEKS</sequence>
<evidence type="ECO:0000313" key="2">
    <source>
        <dbReference type="Proteomes" id="UP000176253"/>
    </source>
</evidence>
<gene>
    <name evidence="1" type="ORF">A3D78_04225</name>
</gene>
<accession>A0A1F6A0E4</accession>
<proteinExistence type="predicted"/>
<evidence type="ECO:0000313" key="1">
    <source>
        <dbReference type="EMBL" id="OGG18168.1"/>
    </source>
</evidence>
<comment type="caution">
    <text evidence="1">The sequence shown here is derived from an EMBL/GenBank/DDBJ whole genome shotgun (WGS) entry which is preliminary data.</text>
</comment>
<dbReference type="AlphaFoldDB" id="A0A1F6A0E4"/>
<dbReference type="Proteomes" id="UP000176253">
    <property type="component" value="Unassembled WGS sequence"/>
</dbReference>
<organism evidence="1 2">
    <name type="scientific">Candidatus Gottesmanbacteria bacterium RIFCSPHIGHO2_02_FULL_39_14</name>
    <dbReference type="NCBI Taxonomy" id="1798383"/>
    <lineage>
        <taxon>Bacteria</taxon>
        <taxon>Candidatus Gottesmaniibacteriota</taxon>
    </lineage>
</organism>
<dbReference type="EMBL" id="MFJM01000020">
    <property type="protein sequence ID" value="OGG18168.1"/>
    <property type="molecule type" value="Genomic_DNA"/>
</dbReference>
<reference evidence="1 2" key="1">
    <citation type="journal article" date="2016" name="Nat. Commun.">
        <title>Thousands of microbial genomes shed light on interconnected biogeochemical processes in an aquifer system.</title>
        <authorList>
            <person name="Anantharaman K."/>
            <person name="Brown C.T."/>
            <person name="Hug L.A."/>
            <person name="Sharon I."/>
            <person name="Castelle C.J."/>
            <person name="Probst A.J."/>
            <person name="Thomas B.C."/>
            <person name="Singh A."/>
            <person name="Wilkins M.J."/>
            <person name="Karaoz U."/>
            <person name="Brodie E.L."/>
            <person name="Williams K.H."/>
            <person name="Hubbard S.S."/>
            <person name="Banfield J.F."/>
        </authorList>
    </citation>
    <scope>NUCLEOTIDE SEQUENCE [LARGE SCALE GENOMIC DNA]</scope>
</reference>
<protein>
    <submittedName>
        <fullName evidence="1">Uncharacterized protein</fullName>
    </submittedName>
</protein>